<dbReference type="GO" id="GO:0009640">
    <property type="term" value="P:photomorphogenesis"/>
    <property type="evidence" value="ECO:0007669"/>
    <property type="project" value="TreeGrafter"/>
</dbReference>
<proteinExistence type="predicted"/>
<keyword evidence="4 9" id="KW-0863">Zinc-finger</keyword>
<dbReference type="PaxDb" id="3827-XP_004500780.1"/>
<evidence type="ECO:0000256" key="9">
    <source>
        <dbReference type="PROSITE-ProRule" id="PRU00024"/>
    </source>
</evidence>
<dbReference type="InterPro" id="IPR051979">
    <property type="entry name" value="B-box_zinc_finger"/>
</dbReference>
<evidence type="ECO:0000256" key="3">
    <source>
        <dbReference type="ARBA" id="ARBA00022737"/>
    </source>
</evidence>
<dbReference type="InterPro" id="IPR000315">
    <property type="entry name" value="Znf_B-box"/>
</dbReference>
<reference evidence="12" key="1">
    <citation type="journal article" date="2013" name="Nat. Biotechnol.">
        <title>Draft genome sequence of chickpea (Cicer arietinum) provides a resource for trait improvement.</title>
        <authorList>
            <person name="Varshney R.K."/>
            <person name="Song C."/>
            <person name="Saxena R.K."/>
            <person name="Azam S."/>
            <person name="Yu S."/>
            <person name="Sharpe A.G."/>
            <person name="Cannon S."/>
            <person name="Baek J."/>
            <person name="Rosen B.D."/>
            <person name="Tar'an B."/>
            <person name="Millan T."/>
            <person name="Zhang X."/>
            <person name="Ramsay L.D."/>
            <person name="Iwata A."/>
            <person name="Wang Y."/>
            <person name="Nelson W."/>
            <person name="Farmer A.D."/>
            <person name="Gaur P.M."/>
            <person name="Soderlund C."/>
            <person name="Penmetsa R.V."/>
            <person name="Xu C."/>
            <person name="Bharti A.K."/>
            <person name="He W."/>
            <person name="Winter P."/>
            <person name="Zhao S."/>
            <person name="Hane J.K."/>
            <person name="Carrasquilla-Garcia N."/>
            <person name="Condie J.A."/>
            <person name="Upadhyaya H.D."/>
            <person name="Luo M.C."/>
            <person name="Thudi M."/>
            <person name="Gowda C.L."/>
            <person name="Singh N.P."/>
            <person name="Lichtenzveig J."/>
            <person name="Gali K.K."/>
            <person name="Rubio J."/>
            <person name="Nadarajan N."/>
            <person name="Dolezel J."/>
            <person name="Bansal K.C."/>
            <person name="Xu X."/>
            <person name="Edwards D."/>
            <person name="Zhang G."/>
            <person name="Kahl G."/>
            <person name="Gil J."/>
            <person name="Singh K.B."/>
            <person name="Datta S.K."/>
            <person name="Jackson S.A."/>
            <person name="Wang J."/>
            <person name="Cook D.R."/>
        </authorList>
    </citation>
    <scope>NUCLEOTIDE SEQUENCE [LARGE SCALE GENOMIC DNA]</scope>
    <source>
        <strain evidence="12">cv. CDC Frontier</strain>
    </source>
</reference>
<dbReference type="Gene3D" id="3.30.160.60">
    <property type="entry name" value="Classic Zinc Finger"/>
    <property type="match status" value="1"/>
</dbReference>
<dbReference type="SMART" id="SM00336">
    <property type="entry name" value="BBOX"/>
    <property type="match status" value="2"/>
</dbReference>
<dbReference type="eggNOG" id="ENOG502SIK4">
    <property type="taxonomic scope" value="Eukaryota"/>
</dbReference>
<keyword evidence="7" id="KW-0804">Transcription</keyword>
<name>A0A1S2Y9G3_CICAR</name>
<keyword evidence="5" id="KW-0862">Zinc</keyword>
<dbReference type="RefSeq" id="XP_004500780.1">
    <property type="nucleotide sequence ID" value="XM_004500723.3"/>
</dbReference>
<keyword evidence="12" id="KW-1185">Reference proteome</keyword>
<feature type="region of interest" description="Disordered" evidence="10">
    <location>
        <begin position="126"/>
        <end position="146"/>
    </location>
</feature>
<sequence length="243" mass="27062">MKIQCDVCEKVQASLFCPSDEAALCHGCDLSIHHANKLATKHTRFSLIHLHSKEFPLCDICQEKRGYVFCQEDRAIVCRECDLSIHRANEHTEKHNRFLLSGVKLSSNSLDPESSSSTNIIERSVSNENGSSYGNKVEENMGSESGSVSTSSISEYLIETIPGYCFEDFLDASFAPNAFCKNNCSEFKDQDIHVSKYLFPQVTCVPLAQVQSTQLTNPIPLNLPRIDSTVGVKEIPGKSRHSR</sequence>
<keyword evidence="8" id="KW-0539">Nucleus</keyword>
<dbReference type="CDD" id="cd19821">
    <property type="entry name" value="Bbox1_BBX-like"/>
    <property type="match status" value="2"/>
</dbReference>
<dbReference type="AlphaFoldDB" id="A0A1S2Y9G3"/>
<evidence type="ECO:0000256" key="1">
    <source>
        <dbReference type="ARBA" id="ARBA00004123"/>
    </source>
</evidence>
<feature type="domain" description="B box-type" evidence="11">
    <location>
        <begin position="53"/>
        <end position="100"/>
    </location>
</feature>
<evidence type="ECO:0000256" key="10">
    <source>
        <dbReference type="SAM" id="MobiDB-lite"/>
    </source>
</evidence>
<dbReference type="InterPro" id="IPR049808">
    <property type="entry name" value="CONSTANS-like_Bbox1"/>
</dbReference>
<dbReference type="PANTHER" id="PTHR31832">
    <property type="entry name" value="B-BOX ZINC FINGER PROTEIN 22"/>
    <property type="match status" value="1"/>
</dbReference>
<dbReference type="PANTHER" id="PTHR31832:SF87">
    <property type="entry name" value="B-BOX ZINC FINGER PROTEIN 20"/>
    <property type="match status" value="1"/>
</dbReference>
<dbReference type="Proteomes" id="UP000087171">
    <property type="component" value="Chromosome Ca5"/>
</dbReference>
<evidence type="ECO:0000256" key="2">
    <source>
        <dbReference type="ARBA" id="ARBA00022723"/>
    </source>
</evidence>
<evidence type="ECO:0000256" key="6">
    <source>
        <dbReference type="ARBA" id="ARBA00023015"/>
    </source>
</evidence>
<dbReference type="GeneID" id="101511890"/>
<dbReference type="GO" id="GO:0006355">
    <property type="term" value="P:regulation of DNA-templated transcription"/>
    <property type="evidence" value="ECO:0007669"/>
    <property type="project" value="TreeGrafter"/>
</dbReference>
<dbReference type="OrthoDB" id="153872at2759"/>
<accession>A0A1S2Y9G3</accession>
<keyword evidence="3" id="KW-0677">Repeat</keyword>
<evidence type="ECO:0000313" key="13">
    <source>
        <dbReference type="RefSeq" id="XP_004500780.1"/>
    </source>
</evidence>
<dbReference type="GO" id="GO:0008270">
    <property type="term" value="F:zinc ion binding"/>
    <property type="evidence" value="ECO:0007669"/>
    <property type="project" value="UniProtKB-KW"/>
</dbReference>
<reference evidence="13" key="2">
    <citation type="submission" date="2025-08" db="UniProtKB">
        <authorList>
            <consortium name="RefSeq"/>
        </authorList>
    </citation>
    <scope>IDENTIFICATION</scope>
    <source>
        <tissue evidence="13">Etiolated seedlings</tissue>
    </source>
</reference>
<dbReference type="STRING" id="3827.A0A1S2Y9G3"/>
<evidence type="ECO:0000256" key="5">
    <source>
        <dbReference type="ARBA" id="ARBA00022833"/>
    </source>
</evidence>
<dbReference type="KEGG" id="cam:101511890"/>
<evidence type="ECO:0000256" key="4">
    <source>
        <dbReference type="ARBA" id="ARBA00022771"/>
    </source>
</evidence>
<dbReference type="FunFam" id="3.30.160.60:FF:000856">
    <property type="entry name" value="B-box zinc finger protein 21"/>
    <property type="match status" value="1"/>
</dbReference>
<evidence type="ECO:0000256" key="7">
    <source>
        <dbReference type="ARBA" id="ARBA00023163"/>
    </source>
</evidence>
<dbReference type="Pfam" id="PF00643">
    <property type="entry name" value="zf-B_box"/>
    <property type="match status" value="2"/>
</dbReference>
<evidence type="ECO:0000313" key="12">
    <source>
        <dbReference type="Proteomes" id="UP000087171"/>
    </source>
</evidence>
<keyword evidence="6" id="KW-0805">Transcription regulation</keyword>
<evidence type="ECO:0000259" key="11">
    <source>
        <dbReference type="PROSITE" id="PS50119"/>
    </source>
</evidence>
<feature type="domain" description="B box-type" evidence="11">
    <location>
        <begin position="1"/>
        <end position="47"/>
    </location>
</feature>
<protein>
    <submittedName>
        <fullName evidence="13">B-box zinc finger protein 20-like</fullName>
    </submittedName>
</protein>
<gene>
    <name evidence="13" type="primary">LOC101511890</name>
</gene>
<dbReference type="GO" id="GO:0005634">
    <property type="term" value="C:nucleus"/>
    <property type="evidence" value="ECO:0007669"/>
    <property type="project" value="UniProtKB-SubCell"/>
</dbReference>
<evidence type="ECO:0000256" key="8">
    <source>
        <dbReference type="ARBA" id="ARBA00023242"/>
    </source>
</evidence>
<keyword evidence="2" id="KW-0479">Metal-binding</keyword>
<organism evidence="12 13">
    <name type="scientific">Cicer arietinum</name>
    <name type="common">Chickpea</name>
    <name type="synonym">Garbanzo</name>
    <dbReference type="NCBI Taxonomy" id="3827"/>
    <lineage>
        <taxon>Eukaryota</taxon>
        <taxon>Viridiplantae</taxon>
        <taxon>Streptophyta</taxon>
        <taxon>Embryophyta</taxon>
        <taxon>Tracheophyta</taxon>
        <taxon>Spermatophyta</taxon>
        <taxon>Magnoliopsida</taxon>
        <taxon>eudicotyledons</taxon>
        <taxon>Gunneridae</taxon>
        <taxon>Pentapetalae</taxon>
        <taxon>rosids</taxon>
        <taxon>fabids</taxon>
        <taxon>Fabales</taxon>
        <taxon>Fabaceae</taxon>
        <taxon>Papilionoideae</taxon>
        <taxon>50 kb inversion clade</taxon>
        <taxon>NPAAA clade</taxon>
        <taxon>Hologalegina</taxon>
        <taxon>IRL clade</taxon>
        <taxon>Cicereae</taxon>
        <taxon>Cicer</taxon>
    </lineage>
</organism>
<dbReference type="PROSITE" id="PS50119">
    <property type="entry name" value="ZF_BBOX"/>
    <property type="match status" value="2"/>
</dbReference>
<comment type="subcellular location">
    <subcellularLocation>
        <location evidence="1">Nucleus</location>
    </subcellularLocation>
</comment>
<dbReference type="GO" id="GO:0000976">
    <property type="term" value="F:transcription cis-regulatory region binding"/>
    <property type="evidence" value="ECO:0007669"/>
    <property type="project" value="UniProtKB-ARBA"/>
</dbReference>